<reference evidence="3 5" key="2">
    <citation type="journal article" date="2013" name="Nature">
        <title>Insights into bilaterian evolution from three spiralian genomes.</title>
        <authorList>
            <person name="Simakov O."/>
            <person name="Marletaz F."/>
            <person name="Cho S.J."/>
            <person name="Edsinger-Gonzales E."/>
            <person name="Havlak P."/>
            <person name="Hellsten U."/>
            <person name="Kuo D.H."/>
            <person name="Larsson T."/>
            <person name="Lv J."/>
            <person name="Arendt D."/>
            <person name="Savage R."/>
            <person name="Osoegawa K."/>
            <person name="de Jong P."/>
            <person name="Grimwood J."/>
            <person name="Chapman J.A."/>
            <person name="Shapiro H."/>
            <person name="Aerts A."/>
            <person name="Otillar R.P."/>
            <person name="Terry A.Y."/>
            <person name="Boore J.L."/>
            <person name="Grigoriev I.V."/>
            <person name="Lindberg D.R."/>
            <person name="Seaver E.C."/>
            <person name="Weisblat D.A."/>
            <person name="Putnam N.H."/>
            <person name="Rokhsar D.S."/>
        </authorList>
    </citation>
    <scope>NUCLEOTIDE SEQUENCE</scope>
    <source>
        <strain evidence="3 5">I ESC-2004</strain>
    </source>
</reference>
<proteinExistence type="inferred from homology"/>
<dbReference type="HOGENOM" id="CLU_083147_5_1_1"/>
<accession>R7UB63</accession>
<dbReference type="NCBIfam" id="TIGR01571">
    <property type="entry name" value="A_thal_Cys_rich"/>
    <property type="match status" value="1"/>
</dbReference>
<sequence>MDTNQAVSYGYDQPPPGNPPSSAQYMTQQPMQMPPLAQTTVLVQPQQVQVNLPQSFSTGLCACFDDMEICCLGTFVPCVLGCQLADAMNESCCVANCLAFGLMGMRVKTRMQYNIGGTICSDWCTDAYCGLCVKCQLARELRAKGAM</sequence>
<organism evidence="3">
    <name type="scientific">Capitella teleta</name>
    <name type="common">Polychaete worm</name>
    <dbReference type="NCBI Taxonomy" id="283909"/>
    <lineage>
        <taxon>Eukaryota</taxon>
        <taxon>Metazoa</taxon>
        <taxon>Spiralia</taxon>
        <taxon>Lophotrochozoa</taxon>
        <taxon>Annelida</taxon>
        <taxon>Polychaeta</taxon>
        <taxon>Sedentaria</taxon>
        <taxon>Scolecida</taxon>
        <taxon>Capitellidae</taxon>
        <taxon>Capitella</taxon>
    </lineage>
</organism>
<name>R7UB63_CAPTE</name>
<dbReference type="InterPro" id="IPR006461">
    <property type="entry name" value="PLAC_motif_containing"/>
</dbReference>
<evidence type="ECO:0000313" key="5">
    <source>
        <dbReference type="Proteomes" id="UP000014760"/>
    </source>
</evidence>
<gene>
    <name evidence="3" type="ORF">CAPTEDRAFT_167063</name>
</gene>
<dbReference type="Proteomes" id="UP000014760">
    <property type="component" value="Unassembled WGS sequence"/>
</dbReference>
<dbReference type="EMBL" id="AMQN01009681">
    <property type="status" value="NOT_ANNOTATED_CDS"/>
    <property type="molecule type" value="Genomic_DNA"/>
</dbReference>
<evidence type="ECO:0000256" key="2">
    <source>
        <dbReference type="SAM" id="MobiDB-lite"/>
    </source>
</evidence>
<dbReference type="PANTHER" id="PTHR15907">
    <property type="entry name" value="DUF614 FAMILY PROTEIN-RELATED"/>
    <property type="match status" value="1"/>
</dbReference>
<keyword evidence="5" id="KW-1185">Reference proteome</keyword>
<dbReference type="OMA" id="FYCLGCQ"/>
<evidence type="ECO:0000313" key="4">
    <source>
        <dbReference type="EnsemblMetazoa" id="CapteP167063"/>
    </source>
</evidence>
<protein>
    <recommendedName>
        <fullName evidence="6">Cornifelin</fullName>
    </recommendedName>
</protein>
<comment type="similarity">
    <text evidence="1">Belongs to the cornifelin family.</text>
</comment>
<dbReference type="Pfam" id="PF04749">
    <property type="entry name" value="PLAC8"/>
    <property type="match status" value="1"/>
</dbReference>
<evidence type="ECO:0000313" key="3">
    <source>
        <dbReference type="EMBL" id="ELU00487.1"/>
    </source>
</evidence>
<dbReference type="EMBL" id="KB305961">
    <property type="protein sequence ID" value="ELU00487.1"/>
    <property type="molecule type" value="Genomic_DNA"/>
</dbReference>
<evidence type="ECO:0000256" key="1">
    <source>
        <dbReference type="ARBA" id="ARBA00009024"/>
    </source>
</evidence>
<dbReference type="OrthoDB" id="1045822at2759"/>
<evidence type="ECO:0008006" key="6">
    <source>
        <dbReference type="Google" id="ProtNLM"/>
    </source>
</evidence>
<dbReference type="EnsemblMetazoa" id="CapteT167063">
    <property type="protein sequence ID" value="CapteP167063"/>
    <property type="gene ID" value="CapteG167063"/>
</dbReference>
<dbReference type="AlphaFoldDB" id="R7UB63"/>
<reference evidence="4" key="3">
    <citation type="submission" date="2015-06" db="UniProtKB">
        <authorList>
            <consortium name="EnsemblMetazoa"/>
        </authorList>
    </citation>
    <scope>IDENTIFICATION</scope>
</reference>
<feature type="region of interest" description="Disordered" evidence="2">
    <location>
        <begin position="1"/>
        <end position="23"/>
    </location>
</feature>
<dbReference type="STRING" id="283909.R7UB63"/>
<reference evidence="5" key="1">
    <citation type="submission" date="2012-12" db="EMBL/GenBank/DDBJ databases">
        <authorList>
            <person name="Hellsten U."/>
            <person name="Grimwood J."/>
            <person name="Chapman J.A."/>
            <person name="Shapiro H."/>
            <person name="Aerts A."/>
            <person name="Otillar R.P."/>
            <person name="Terry A.Y."/>
            <person name="Boore J.L."/>
            <person name="Simakov O."/>
            <person name="Marletaz F."/>
            <person name="Cho S.-J."/>
            <person name="Edsinger-Gonzales E."/>
            <person name="Havlak P."/>
            <person name="Kuo D.-H."/>
            <person name="Larsson T."/>
            <person name="Lv J."/>
            <person name="Arendt D."/>
            <person name="Savage R."/>
            <person name="Osoegawa K."/>
            <person name="de Jong P."/>
            <person name="Lindberg D.R."/>
            <person name="Seaver E.C."/>
            <person name="Weisblat D.A."/>
            <person name="Putnam N.H."/>
            <person name="Grigoriev I.V."/>
            <person name="Rokhsar D.S."/>
        </authorList>
    </citation>
    <scope>NUCLEOTIDE SEQUENCE</scope>
    <source>
        <strain evidence="5">I ESC-2004</strain>
    </source>
</reference>